<evidence type="ECO:0000256" key="2">
    <source>
        <dbReference type="SAM" id="Phobius"/>
    </source>
</evidence>
<protein>
    <submittedName>
        <fullName evidence="3">DUF6114 domain-containing protein</fullName>
    </submittedName>
</protein>
<reference evidence="4" key="1">
    <citation type="journal article" date="2019" name="Int. J. Syst. Evol. Microbiol.">
        <title>The Global Catalogue of Microorganisms (GCM) 10K type strain sequencing project: providing services to taxonomists for standard genome sequencing and annotation.</title>
        <authorList>
            <consortium name="The Broad Institute Genomics Platform"/>
            <consortium name="The Broad Institute Genome Sequencing Center for Infectious Disease"/>
            <person name="Wu L."/>
            <person name="Ma J."/>
        </authorList>
    </citation>
    <scope>NUCLEOTIDE SEQUENCE [LARGE SCALE GENOMIC DNA]</scope>
    <source>
        <strain evidence="4">KCTC 32255</strain>
    </source>
</reference>
<sequence>MPHLSLGQSLAWWRRWRHRRPFWAGVFTLAGGLTIVLLPANQFTVLMLPGVAGLAGFLLGGLITAIGPLQWFLPDQRILLGITTVLLALAAFIYTNLGGFLLGTLLSIIGGCLSFAWTPDPTPPRTPPRPRPSPAPRARG</sequence>
<name>A0ABW2BRM3_9PSEU</name>
<dbReference type="InterPro" id="IPR046096">
    <property type="entry name" value="DUF6114"/>
</dbReference>
<proteinExistence type="predicted"/>
<keyword evidence="4" id="KW-1185">Reference proteome</keyword>
<feature type="transmembrane region" description="Helical" evidence="2">
    <location>
        <begin position="46"/>
        <end position="66"/>
    </location>
</feature>
<keyword evidence="2" id="KW-1133">Transmembrane helix</keyword>
<feature type="transmembrane region" description="Helical" evidence="2">
    <location>
        <begin position="21"/>
        <end position="40"/>
    </location>
</feature>
<evidence type="ECO:0000313" key="4">
    <source>
        <dbReference type="Proteomes" id="UP001596337"/>
    </source>
</evidence>
<comment type="caution">
    <text evidence="3">The sequence shown here is derived from an EMBL/GenBank/DDBJ whole genome shotgun (WGS) entry which is preliminary data.</text>
</comment>
<keyword evidence="2" id="KW-0472">Membrane</keyword>
<evidence type="ECO:0000256" key="1">
    <source>
        <dbReference type="SAM" id="MobiDB-lite"/>
    </source>
</evidence>
<dbReference type="Proteomes" id="UP001596337">
    <property type="component" value="Unassembled WGS sequence"/>
</dbReference>
<dbReference type="EMBL" id="JBHSXX010000001">
    <property type="protein sequence ID" value="MFC6865677.1"/>
    <property type="molecule type" value="Genomic_DNA"/>
</dbReference>
<dbReference type="RefSeq" id="WP_345392209.1">
    <property type="nucleotide sequence ID" value="NZ_BAABLA010000007.1"/>
</dbReference>
<feature type="region of interest" description="Disordered" evidence="1">
    <location>
        <begin position="120"/>
        <end position="140"/>
    </location>
</feature>
<keyword evidence="2" id="KW-0812">Transmembrane</keyword>
<dbReference type="Pfam" id="PF19609">
    <property type="entry name" value="DUF6114"/>
    <property type="match status" value="1"/>
</dbReference>
<gene>
    <name evidence="3" type="ORF">ACFQGD_00800</name>
</gene>
<evidence type="ECO:0000313" key="3">
    <source>
        <dbReference type="EMBL" id="MFC6865677.1"/>
    </source>
</evidence>
<organism evidence="3 4">
    <name type="scientific">Haloechinothrix salitolerans</name>
    <dbReference type="NCBI Taxonomy" id="926830"/>
    <lineage>
        <taxon>Bacteria</taxon>
        <taxon>Bacillati</taxon>
        <taxon>Actinomycetota</taxon>
        <taxon>Actinomycetes</taxon>
        <taxon>Pseudonocardiales</taxon>
        <taxon>Pseudonocardiaceae</taxon>
        <taxon>Haloechinothrix</taxon>
    </lineage>
</organism>
<accession>A0ABW2BRM3</accession>
<feature type="transmembrane region" description="Helical" evidence="2">
    <location>
        <begin position="78"/>
        <end position="94"/>
    </location>
</feature>